<gene>
    <name evidence="2" type="ORF">EUX98_g8024</name>
</gene>
<dbReference type="EMBL" id="SGPM01000387">
    <property type="protein sequence ID" value="THH23159.1"/>
    <property type="molecule type" value="Genomic_DNA"/>
</dbReference>
<feature type="compositionally biased region" description="Acidic residues" evidence="1">
    <location>
        <begin position="98"/>
        <end position="108"/>
    </location>
</feature>
<feature type="compositionally biased region" description="Polar residues" evidence="1">
    <location>
        <begin position="25"/>
        <end position="36"/>
    </location>
</feature>
<reference evidence="2 3" key="1">
    <citation type="submission" date="2019-02" db="EMBL/GenBank/DDBJ databases">
        <title>Genome sequencing of the rare red list fungi Antrodiella citrinella (Flaviporus citrinellus).</title>
        <authorList>
            <person name="Buettner E."/>
            <person name="Kellner H."/>
        </authorList>
    </citation>
    <scope>NUCLEOTIDE SEQUENCE [LARGE SCALE GENOMIC DNA]</scope>
    <source>
        <strain evidence="2 3">DSM 108506</strain>
    </source>
</reference>
<comment type="caution">
    <text evidence="2">The sequence shown here is derived from an EMBL/GenBank/DDBJ whole genome shotgun (WGS) entry which is preliminary data.</text>
</comment>
<name>A0A4S4MCM0_9APHY</name>
<evidence type="ECO:0000313" key="2">
    <source>
        <dbReference type="EMBL" id="THH23159.1"/>
    </source>
</evidence>
<feature type="region of interest" description="Disordered" evidence="1">
    <location>
        <begin position="1"/>
        <end position="136"/>
    </location>
</feature>
<protein>
    <submittedName>
        <fullName evidence="2">Uncharacterized protein</fullName>
    </submittedName>
</protein>
<dbReference type="AlphaFoldDB" id="A0A4S4MCM0"/>
<sequence>MTINPSSSFEDALAHQNPITAPPETRSQLRLSASTLDKSEARGAAIVAADEKQYHDDVSNGGNSSDGGNGSDDAEAGSDEHADSAISSDVSKSRYIGDSEDSEDDEDYQYSSPSSSESDSESTDEGTSSEVSAYASEIDEVQLSAYRRHMMEEATGVQLPPLSPLLPMHTLSDTVLQSSPIDTPFVFTFTAPLPLSALL</sequence>
<proteinExistence type="predicted"/>
<dbReference type="Proteomes" id="UP000308730">
    <property type="component" value="Unassembled WGS sequence"/>
</dbReference>
<evidence type="ECO:0000313" key="3">
    <source>
        <dbReference type="Proteomes" id="UP000308730"/>
    </source>
</evidence>
<feature type="non-terminal residue" evidence="2">
    <location>
        <position position="199"/>
    </location>
</feature>
<organism evidence="2 3">
    <name type="scientific">Antrodiella citrinella</name>
    <dbReference type="NCBI Taxonomy" id="2447956"/>
    <lineage>
        <taxon>Eukaryota</taxon>
        <taxon>Fungi</taxon>
        <taxon>Dikarya</taxon>
        <taxon>Basidiomycota</taxon>
        <taxon>Agaricomycotina</taxon>
        <taxon>Agaricomycetes</taxon>
        <taxon>Polyporales</taxon>
        <taxon>Steccherinaceae</taxon>
        <taxon>Antrodiella</taxon>
    </lineage>
</organism>
<accession>A0A4S4MCM0</accession>
<feature type="compositionally biased region" description="Basic and acidic residues" evidence="1">
    <location>
        <begin position="49"/>
        <end position="58"/>
    </location>
</feature>
<evidence type="ECO:0000256" key="1">
    <source>
        <dbReference type="SAM" id="MobiDB-lite"/>
    </source>
</evidence>
<keyword evidence="3" id="KW-1185">Reference proteome</keyword>